<feature type="region of interest" description="Disordered" evidence="1">
    <location>
        <begin position="40"/>
        <end position="61"/>
    </location>
</feature>
<evidence type="ECO:0000256" key="1">
    <source>
        <dbReference type="SAM" id="MobiDB-lite"/>
    </source>
</evidence>
<reference evidence="2 3" key="1">
    <citation type="submission" date="2017-05" db="EMBL/GenBank/DDBJ databases">
        <title>Genome sequence for an aflatoxigenic pathogen of Argentinian peanut, Aspergillus arachidicola.</title>
        <authorList>
            <person name="Moore G."/>
            <person name="Beltz S.B."/>
            <person name="Mack B.M."/>
        </authorList>
    </citation>
    <scope>NUCLEOTIDE SEQUENCE [LARGE SCALE GENOMIC DNA]</scope>
    <source>
        <strain evidence="2 3">CBS 117610</strain>
    </source>
</reference>
<organism evidence="2 3">
    <name type="scientific">Aspergillus arachidicola</name>
    <dbReference type="NCBI Taxonomy" id="656916"/>
    <lineage>
        <taxon>Eukaryota</taxon>
        <taxon>Fungi</taxon>
        <taxon>Dikarya</taxon>
        <taxon>Ascomycota</taxon>
        <taxon>Pezizomycotina</taxon>
        <taxon>Eurotiomycetes</taxon>
        <taxon>Eurotiomycetidae</taxon>
        <taxon>Eurotiales</taxon>
        <taxon>Aspergillaceae</taxon>
        <taxon>Aspergillus</taxon>
        <taxon>Aspergillus subgen. Circumdati</taxon>
    </lineage>
</organism>
<dbReference type="EMBL" id="NEXV01000636">
    <property type="protein sequence ID" value="PIG80095.1"/>
    <property type="molecule type" value="Genomic_DNA"/>
</dbReference>
<evidence type="ECO:0000313" key="2">
    <source>
        <dbReference type="EMBL" id="PIG80095.1"/>
    </source>
</evidence>
<dbReference type="Proteomes" id="UP000231358">
    <property type="component" value="Unassembled WGS sequence"/>
</dbReference>
<feature type="compositionally biased region" description="Polar residues" evidence="1">
    <location>
        <begin position="48"/>
        <end position="61"/>
    </location>
</feature>
<keyword evidence="3" id="KW-1185">Reference proteome</keyword>
<proteinExistence type="predicted"/>
<protein>
    <submittedName>
        <fullName evidence="2">Uncharacterized protein</fullName>
    </submittedName>
</protein>
<accession>A0A2G7FII5</accession>
<evidence type="ECO:0000313" key="3">
    <source>
        <dbReference type="Proteomes" id="UP000231358"/>
    </source>
</evidence>
<feature type="non-terminal residue" evidence="2">
    <location>
        <position position="1"/>
    </location>
</feature>
<dbReference type="STRING" id="656916.A0A2G7FII5"/>
<dbReference type="AlphaFoldDB" id="A0A2G7FII5"/>
<name>A0A2G7FII5_9EURO</name>
<comment type="caution">
    <text evidence="2">The sequence shown here is derived from an EMBL/GenBank/DDBJ whole genome shotgun (WGS) entry which is preliminary data.</text>
</comment>
<sequence>LRRDIFSAYWHFYRHRAELAEVDCHILCAPGAFKDIYTLSTSRDHDPTPQSRPTAMESSITATGLRRAGGPKLCDIPYNSRTIGIEQLPFQELQPILETWKVCGLMRSMECTPCYDDSAEPILTLQVKVDSTRDDSRENWLQAAQEMHDLLHRYGLEYVTVDIINWRLEDGPSIFICEPTDAIFSKWNMVRKRILDSVDVSGFQMLGCYRMGYEDVEYKPTILVTVDPKLERDWNIAKQDVNNILNEFDLPMVDAEIYKDCNIFCARRPSIQSEINSRYPVYTREGPRVATIGHSVGARDSDTYGTFGGWLNIRQRPDSEWEPFGLTCRHCIFDNHRQDALISESAQKVDCPSYGKVKECIDQRKITVHNLKRGEPYRTLEQLRVDGDLPDDRKALWQNLRYLIKSREDDLTHLQAYFDSKTYRFGEVWAHSGDGTTRIMDWALLKPHPTRAYPSNKFGQFTDGFHPISLEGENGFIEQGMPLDHGQPLRTYGCETKAAIGRYSILPTTIFTVAANGKRRATDEHSVCRQAWQPSFEPGDSGALLFTDFGNTVGMAFGGQVQGQIFVFTHIDDLIADIKEQTGVDEVVFYAQEWPGEPSRGPGERDRGC</sequence>
<gene>
    <name evidence="2" type="ORF">AARAC_009183</name>
</gene>